<name>A0A6J5MUA3_9CAUD</name>
<gene>
    <name evidence="2" type="ORF">UFOVP528_18</name>
</gene>
<feature type="region of interest" description="Disordered" evidence="1">
    <location>
        <begin position="1"/>
        <end position="20"/>
    </location>
</feature>
<accession>A0A6J5MUA3</accession>
<reference evidence="2" key="1">
    <citation type="submission" date="2020-04" db="EMBL/GenBank/DDBJ databases">
        <authorList>
            <person name="Chiriac C."/>
            <person name="Salcher M."/>
            <person name="Ghai R."/>
            <person name="Kavagutti S V."/>
        </authorList>
    </citation>
    <scope>NUCLEOTIDE SEQUENCE</scope>
</reference>
<dbReference type="EMBL" id="LR796508">
    <property type="protein sequence ID" value="CAB4148703.1"/>
    <property type="molecule type" value="Genomic_DNA"/>
</dbReference>
<evidence type="ECO:0000256" key="1">
    <source>
        <dbReference type="SAM" id="MobiDB-lite"/>
    </source>
</evidence>
<evidence type="ECO:0000313" key="2">
    <source>
        <dbReference type="EMBL" id="CAB4148703.1"/>
    </source>
</evidence>
<sequence length="120" mass="13682">MNNENLKPIQKGEVRNPNGRPKKIVTKLKELGYSKDDINQTYMNMCAMNRQELEAIDKDKTGQYTIIEQIIAGSLVKSHDKNSLYNIEALVTRVHGKPKETVDNNIKTDEPITITLNLKQ</sequence>
<proteinExistence type="predicted"/>
<evidence type="ECO:0008006" key="3">
    <source>
        <dbReference type="Google" id="ProtNLM"/>
    </source>
</evidence>
<protein>
    <recommendedName>
        <fullName evidence="3">DUF5681 domain-containing protein</fullName>
    </recommendedName>
</protein>
<organism evidence="2">
    <name type="scientific">uncultured Caudovirales phage</name>
    <dbReference type="NCBI Taxonomy" id="2100421"/>
    <lineage>
        <taxon>Viruses</taxon>
        <taxon>Duplodnaviria</taxon>
        <taxon>Heunggongvirae</taxon>
        <taxon>Uroviricota</taxon>
        <taxon>Caudoviricetes</taxon>
        <taxon>Peduoviridae</taxon>
        <taxon>Maltschvirus</taxon>
        <taxon>Maltschvirus maltsch</taxon>
    </lineage>
</organism>